<comment type="caution">
    <text evidence="2">The sequence shown here is derived from an EMBL/GenBank/DDBJ whole genome shotgun (WGS) entry which is preliminary data.</text>
</comment>
<sequence>MRSVRASDFNPTVLVLSTKLAHQYVAASIATGTPSDNISRTPAKSPAATCPAPDHKREAGVVHDPPARTDNTGSTSDPNAKFRNRCGANGIAEATPMIRISIATTTTPATSEFATTCSTAETSGRCRPVMWWSTWSVTC</sequence>
<name>A0A231GTJ1_9NOCA</name>
<proteinExistence type="predicted"/>
<accession>A0A231GTJ1</accession>
<evidence type="ECO:0000313" key="2">
    <source>
        <dbReference type="EMBL" id="OXR39940.1"/>
    </source>
</evidence>
<dbReference type="EMBL" id="NGAF01000051">
    <property type="protein sequence ID" value="OXR39940.1"/>
    <property type="molecule type" value="Genomic_DNA"/>
</dbReference>
<gene>
    <name evidence="2" type="ORF">B7C42_08003</name>
</gene>
<keyword evidence="3" id="KW-1185">Reference proteome</keyword>
<feature type="compositionally biased region" description="Polar residues" evidence="1">
    <location>
        <begin position="33"/>
        <end position="42"/>
    </location>
</feature>
<evidence type="ECO:0000256" key="1">
    <source>
        <dbReference type="SAM" id="MobiDB-lite"/>
    </source>
</evidence>
<evidence type="ECO:0000313" key="3">
    <source>
        <dbReference type="Proteomes" id="UP000215506"/>
    </source>
</evidence>
<reference evidence="2 3" key="1">
    <citation type="submission" date="2017-07" db="EMBL/GenBank/DDBJ databases">
        <title>First draft Genome Sequence of Nocardia cerradoensis isolated from human infection.</title>
        <authorList>
            <person name="Carrasco G."/>
        </authorList>
    </citation>
    <scope>NUCLEOTIDE SEQUENCE [LARGE SCALE GENOMIC DNA]</scope>
    <source>
        <strain evidence="2 3">CNM20130759</strain>
    </source>
</reference>
<dbReference type="AlphaFoldDB" id="A0A231GTJ1"/>
<dbReference type="Proteomes" id="UP000215506">
    <property type="component" value="Unassembled WGS sequence"/>
</dbReference>
<protein>
    <submittedName>
        <fullName evidence="2">Uncharacterized protein</fullName>
    </submittedName>
</protein>
<feature type="compositionally biased region" description="Polar residues" evidence="1">
    <location>
        <begin position="69"/>
        <end position="78"/>
    </location>
</feature>
<organism evidence="2 3">
    <name type="scientific">Nocardia cerradoensis</name>
    <dbReference type="NCBI Taxonomy" id="85688"/>
    <lineage>
        <taxon>Bacteria</taxon>
        <taxon>Bacillati</taxon>
        <taxon>Actinomycetota</taxon>
        <taxon>Actinomycetes</taxon>
        <taxon>Mycobacteriales</taxon>
        <taxon>Nocardiaceae</taxon>
        <taxon>Nocardia</taxon>
    </lineage>
</organism>
<feature type="region of interest" description="Disordered" evidence="1">
    <location>
        <begin position="33"/>
        <end position="84"/>
    </location>
</feature>
<feature type="compositionally biased region" description="Basic and acidic residues" evidence="1">
    <location>
        <begin position="53"/>
        <end position="67"/>
    </location>
</feature>